<feature type="chain" id="PRO_5009921756" evidence="5">
    <location>
        <begin position="32"/>
        <end position="274"/>
    </location>
</feature>
<dbReference type="STRING" id="169427.SAMN05192548_104041"/>
<dbReference type="EMBL" id="FRAB01000040">
    <property type="protein sequence ID" value="SHK83114.1"/>
    <property type="molecule type" value="Genomic_DNA"/>
</dbReference>
<evidence type="ECO:0000313" key="7">
    <source>
        <dbReference type="EMBL" id="SHK83114.1"/>
    </source>
</evidence>
<evidence type="ECO:0000259" key="6">
    <source>
        <dbReference type="SMART" id="SM00062"/>
    </source>
</evidence>
<name>A0A1M6VP37_9BURK</name>
<keyword evidence="3 5" id="KW-0732">Signal</keyword>
<dbReference type="GeneID" id="301982756"/>
<dbReference type="InterPro" id="IPR018313">
    <property type="entry name" value="SBP_3_CS"/>
</dbReference>
<dbReference type="Proteomes" id="UP000184395">
    <property type="component" value="Unassembled WGS sequence"/>
</dbReference>
<dbReference type="PANTHER" id="PTHR35936">
    <property type="entry name" value="MEMBRANE-BOUND LYTIC MUREIN TRANSGLYCOSYLASE F"/>
    <property type="match status" value="1"/>
</dbReference>
<dbReference type="InterPro" id="IPR006311">
    <property type="entry name" value="TAT_signal"/>
</dbReference>
<evidence type="ECO:0000256" key="4">
    <source>
        <dbReference type="RuleBase" id="RU003744"/>
    </source>
</evidence>
<dbReference type="KEGG" id="pts:CUJ90_32225"/>
<gene>
    <name evidence="7" type="ORF">SAMN05192548_104041</name>
</gene>
<feature type="domain" description="Solute-binding protein family 3/N-terminal" evidence="6">
    <location>
        <begin position="50"/>
        <end position="269"/>
    </location>
</feature>
<dbReference type="Pfam" id="PF00497">
    <property type="entry name" value="SBP_bac_3"/>
    <property type="match status" value="1"/>
</dbReference>
<evidence type="ECO:0000256" key="1">
    <source>
        <dbReference type="ARBA" id="ARBA00004196"/>
    </source>
</evidence>
<dbReference type="PANTHER" id="PTHR35936:SF37">
    <property type="entry name" value="AMINO ACID ABC TRANSPORTER SUBSTRATE-BINDING PROTEIN"/>
    <property type="match status" value="1"/>
</dbReference>
<dbReference type="OrthoDB" id="5363083at2"/>
<evidence type="ECO:0000256" key="5">
    <source>
        <dbReference type="SAM" id="SignalP"/>
    </source>
</evidence>
<proteinExistence type="inferred from homology"/>
<accession>A0A1M6VP37</accession>
<comment type="similarity">
    <text evidence="2 4">Belongs to the bacterial solute-binding protein 3 family.</text>
</comment>
<reference evidence="7 8" key="1">
    <citation type="submission" date="2016-11" db="EMBL/GenBank/DDBJ databases">
        <authorList>
            <person name="Jaros S."/>
            <person name="Januszkiewicz K."/>
            <person name="Wedrychowicz H."/>
        </authorList>
    </citation>
    <scope>NUCLEOTIDE SEQUENCE [LARGE SCALE GENOMIC DNA]</scope>
    <source>
        <strain evidence="7 8">LMG 20594</strain>
    </source>
</reference>
<evidence type="ECO:0000256" key="2">
    <source>
        <dbReference type="ARBA" id="ARBA00010333"/>
    </source>
</evidence>
<protein>
    <submittedName>
        <fullName evidence="7">Amino acid ABC transporter substrate-binding protein, PAAT family</fullName>
    </submittedName>
</protein>
<organism evidence="7 8">
    <name type="scientific">Paraburkholderia terricola</name>
    <dbReference type="NCBI Taxonomy" id="169427"/>
    <lineage>
        <taxon>Bacteria</taxon>
        <taxon>Pseudomonadati</taxon>
        <taxon>Pseudomonadota</taxon>
        <taxon>Betaproteobacteria</taxon>
        <taxon>Burkholderiales</taxon>
        <taxon>Burkholderiaceae</taxon>
        <taxon>Paraburkholderia</taxon>
    </lineage>
</organism>
<dbReference type="PROSITE" id="PS51318">
    <property type="entry name" value="TAT"/>
    <property type="match status" value="1"/>
</dbReference>
<feature type="signal peptide" evidence="5">
    <location>
        <begin position="1"/>
        <end position="31"/>
    </location>
</feature>
<comment type="subcellular location">
    <subcellularLocation>
        <location evidence="1">Cell envelope</location>
    </subcellularLocation>
</comment>
<sequence length="274" mass="29208">MHQPQVSKSTTRRGFAALAAALAFTSLGALCAFSSAARADALDDIAKSGTVRIGVFMDYPPFGSIGPDMKPMGYDIDVADLIGKSLNVKVELVPVTGDNRMAYLAGHKTDMLLSVGQTPEREKVIDFSQPYAPYYLAVFGPKALPVKNAGDLAGKSVSVARGTLEDLSVSKIAPPTAIIKRFDDPNGAISAFLSGQVQLMVVGNDVGATILARHPANDPEQKFSLFSSPDHVGLNKNEPRLKQKVDETIAKARKDGTMNAISQKWLRAPLPADL</sequence>
<evidence type="ECO:0000256" key="3">
    <source>
        <dbReference type="ARBA" id="ARBA00022729"/>
    </source>
</evidence>
<evidence type="ECO:0000313" key="8">
    <source>
        <dbReference type="Proteomes" id="UP000184395"/>
    </source>
</evidence>
<dbReference type="SMART" id="SM00062">
    <property type="entry name" value="PBPb"/>
    <property type="match status" value="1"/>
</dbReference>
<dbReference type="GO" id="GO:0030313">
    <property type="term" value="C:cell envelope"/>
    <property type="evidence" value="ECO:0007669"/>
    <property type="project" value="UniProtKB-SubCell"/>
</dbReference>
<dbReference type="InterPro" id="IPR001638">
    <property type="entry name" value="Solute-binding_3/MltF_N"/>
</dbReference>
<dbReference type="RefSeq" id="WP_073431625.1">
    <property type="nucleotide sequence ID" value="NZ_CADFGY010000036.1"/>
</dbReference>
<dbReference type="PROSITE" id="PS01039">
    <property type="entry name" value="SBP_BACTERIAL_3"/>
    <property type="match status" value="1"/>
</dbReference>
<dbReference type="Gene3D" id="3.40.190.10">
    <property type="entry name" value="Periplasmic binding protein-like II"/>
    <property type="match status" value="2"/>
</dbReference>
<dbReference type="SUPFAM" id="SSF53850">
    <property type="entry name" value="Periplasmic binding protein-like II"/>
    <property type="match status" value="1"/>
</dbReference>
<dbReference type="AlphaFoldDB" id="A0A1M6VP37"/>
<dbReference type="CDD" id="cd01072">
    <property type="entry name" value="PBP2_SMa0082_like"/>
    <property type="match status" value="1"/>
</dbReference>